<dbReference type="Pfam" id="PF02518">
    <property type="entry name" value="HATPase_c"/>
    <property type="match status" value="1"/>
</dbReference>
<evidence type="ECO:0000313" key="6">
    <source>
        <dbReference type="Proteomes" id="UP001596356"/>
    </source>
</evidence>
<dbReference type="SMART" id="SM00387">
    <property type="entry name" value="HATPase_c"/>
    <property type="match status" value="1"/>
</dbReference>
<keyword evidence="6" id="KW-1185">Reference proteome</keyword>
<dbReference type="InterPro" id="IPR050482">
    <property type="entry name" value="Sensor_HK_TwoCompSys"/>
</dbReference>
<dbReference type="GO" id="GO:0016301">
    <property type="term" value="F:kinase activity"/>
    <property type="evidence" value="ECO:0007669"/>
    <property type="project" value="UniProtKB-KW"/>
</dbReference>
<evidence type="ECO:0000313" key="5">
    <source>
        <dbReference type="EMBL" id="MFC6712878.1"/>
    </source>
</evidence>
<dbReference type="EMBL" id="JBHSWJ010000002">
    <property type="protein sequence ID" value="MFC6712878.1"/>
    <property type="molecule type" value="Genomic_DNA"/>
</dbReference>
<evidence type="ECO:0000256" key="2">
    <source>
        <dbReference type="ARBA" id="ARBA00022777"/>
    </source>
</evidence>
<evidence type="ECO:0000256" key="3">
    <source>
        <dbReference type="ARBA" id="ARBA00023012"/>
    </source>
</evidence>
<dbReference type="Proteomes" id="UP001596356">
    <property type="component" value="Unassembled WGS sequence"/>
</dbReference>
<keyword evidence="1" id="KW-0808">Transferase</keyword>
<feature type="domain" description="Histidine kinase/HSP90-like ATPase" evidence="4">
    <location>
        <begin position="341"/>
        <end position="445"/>
    </location>
</feature>
<dbReference type="Gene3D" id="3.30.565.10">
    <property type="entry name" value="Histidine kinase-like ATPase, C-terminal domain"/>
    <property type="match status" value="1"/>
</dbReference>
<dbReference type="PANTHER" id="PTHR24421">
    <property type="entry name" value="NITRATE/NITRITE SENSOR PROTEIN NARX-RELATED"/>
    <property type="match status" value="1"/>
</dbReference>
<dbReference type="CDD" id="cd16917">
    <property type="entry name" value="HATPase_UhpB-NarQ-NarX-like"/>
    <property type="match status" value="1"/>
</dbReference>
<dbReference type="Pfam" id="PF07730">
    <property type="entry name" value="HisKA_3"/>
    <property type="match status" value="1"/>
</dbReference>
<keyword evidence="2 5" id="KW-0418">Kinase</keyword>
<keyword evidence="3" id="KW-0902">Two-component regulatory system</keyword>
<gene>
    <name evidence="5" type="ORF">ACFQBT_03085</name>
</gene>
<dbReference type="InterPro" id="IPR003594">
    <property type="entry name" value="HATPase_dom"/>
</dbReference>
<evidence type="ECO:0000256" key="1">
    <source>
        <dbReference type="ARBA" id="ARBA00022679"/>
    </source>
</evidence>
<dbReference type="Gene3D" id="1.20.5.1930">
    <property type="match status" value="1"/>
</dbReference>
<dbReference type="RefSeq" id="WP_377820329.1">
    <property type="nucleotide sequence ID" value="NZ_JBHSWJ010000002.1"/>
</dbReference>
<dbReference type="SUPFAM" id="SSF55874">
    <property type="entry name" value="ATPase domain of HSP90 chaperone/DNA topoisomerase II/histidine kinase"/>
    <property type="match status" value="1"/>
</dbReference>
<dbReference type="Gene3D" id="3.30.450.40">
    <property type="match status" value="1"/>
</dbReference>
<sequence length="472" mass="51454">MTPSQQRDLESLTGVRSGKRSYYRELQRSDERLARAVTAMDSISRALVRTVEGPRGLLEEVVRAAREHWSAEWAVLALADGALPGSRPRLIVHDAEGLTASTVDELPEHIRAEVARLCAGGRETGPERTGTGQWVRVPMTLEGTPIGGLSVLHRHTGGDVGEDLAVLRILASQAAVSLHTSEQYQSGLALHRRAQQLNDQTAIQARFLAERTAALHVAERQLVVAGQRQLVDEERHRIARELHDTVSQQVLSVGMAVELARRDADALGEPAVPIHDQLAVARDLAASAVEQLRQAIYALHQPHSDTVRTLPELLDALLDQHTGSFETALRVEGDEVELAEDVHHELTRAVGEALFNAAVHAAATRVVVRVRYRPKLLIVTVADNGRGDPLALRRHLRVSARSAGDGRHRGLANMQERMARLGGSIGFRRARIGGVRVELKLPLPIRGHSDAGLVGQLLRKPAQIASTAERTA</sequence>
<comment type="caution">
    <text evidence="5">The sequence shown here is derived from an EMBL/GenBank/DDBJ whole genome shotgun (WGS) entry which is preliminary data.</text>
</comment>
<organism evidence="5 6">
    <name type="scientific">Branchiibius cervicis</name>
    <dbReference type="NCBI Taxonomy" id="908252"/>
    <lineage>
        <taxon>Bacteria</taxon>
        <taxon>Bacillati</taxon>
        <taxon>Actinomycetota</taxon>
        <taxon>Actinomycetes</taxon>
        <taxon>Micrococcales</taxon>
        <taxon>Dermacoccaceae</taxon>
        <taxon>Branchiibius</taxon>
    </lineage>
</organism>
<dbReference type="InterPro" id="IPR036890">
    <property type="entry name" value="HATPase_C_sf"/>
</dbReference>
<name>A0ABW2APY6_9MICO</name>
<protein>
    <submittedName>
        <fullName evidence="5">Histidine kinase</fullName>
    </submittedName>
</protein>
<reference evidence="6" key="1">
    <citation type="journal article" date="2019" name="Int. J. Syst. Evol. Microbiol.">
        <title>The Global Catalogue of Microorganisms (GCM) 10K type strain sequencing project: providing services to taxonomists for standard genome sequencing and annotation.</title>
        <authorList>
            <consortium name="The Broad Institute Genomics Platform"/>
            <consortium name="The Broad Institute Genome Sequencing Center for Infectious Disease"/>
            <person name="Wu L."/>
            <person name="Ma J."/>
        </authorList>
    </citation>
    <scope>NUCLEOTIDE SEQUENCE [LARGE SCALE GENOMIC DNA]</scope>
    <source>
        <strain evidence="6">NBRC 106593</strain>
    </source>
</reference>
<dbReference type="SUPFAM" id="SSF55781">
    <property type="entry name" value="GAF domain-like"/>
    <property type="match status" value="1"/>
</dbReference>
<evidence type="ECO:0000259" key="4">
    <source>
        <dbReference type="SMART" id="SM00387"/>
    </source>
</evidence>
<proteinExistence type="predicted"/>
<dbReference type="InterPro" id="IPR011712">
    <property type="entry name" value="Sig_transdc_His_kin_sub3_dim/P"/>
</dbReference>
<accession>A0ABW2APY6</accession>
<dbReference type="InterPro" id="IPR029016">
    <property type="entry name" value="GAF-like_dom_sf"/>
</dbReference>